<keyword evidence="3 5" id="KW-1133">Transmembrane helix</keyword>
<evidence type="ECO:0000256" key="2">
    <source>
        <dbReference type="ARBA" id="ARBA00022692"/>
    </source>
</evidence>
<feature type="transmembrane region" description="Helical" evidence="5">
    <location>
        <begin position="176"/>
        <end position="196"/>
    </location>
</feature>
<evidence type="ECO:0000259" key="6">
    <source>
        <dbReference type="Pfam" id="PF00324"/>
    </source>
</evidence>
<feature type="transmembrane region" description="Helical" evidence="5">
    <location>
        <begin position="351"/>
        <end position="373"/>
    </location>
</feature>
<dbReference type="Pfam" id="PF00324">
    <property type="entry name" value="AA_permease"/>
    <property type="match status" value="1"/>
</dbReference>
<organism evidence="7 8">
    <name type="scientific">Arthrobacter hankyongi</name>
    <dbReference type="NCBI Taxonomy" id="2904801"/>
    <lineage>
        <taxon>Bacteria</taxon>
        <taxon>Bacillati</taxon>
        <taxon>Actinomycetota</taxon>
        <taxon>Actinomycetes</taxon>
        <taxon>Micrococcales</taxon>
        <taxon>Micrococcaceae</taxon>
        <taxon>Arthrobacter</taxon>
    </lineage>
</organism>
<dbReference type="RefSeq" id="WP_237821064.1">
    <property type="nucleotide sequence ID" value="NZ_JAKLTQ010000007.1"/>
</dbReference>
<dbReference type="InterPro" id="IPR004841">
    <property type="entry name" value="AA-permease/SLC12A_dom"/>
</dbReference>
<keyword evidence="8" id="KW-1185">Reference proteome</keyword>
<proteinExistence type="predicted"/>
<keyword evidence="2 5" id="KW-0812">Transmembrane</keyword>
<dbReference type="PANTHER" id="PTHR42770:SF16">
    <property type="entry name" value="AMINO ACID PERMEASE"/>
    <property type="match status" value="1"/>
</dbReference>
<feature type="transmembrane region" description="Helical" evidence="5">
    <location>
        <begin position="308"/>
        <end position="330"/>
    </location>
</feature>
<feature type="transmembrane region" description="Helical" evidence="5">
    <location>
        <begin position="107"/>
        <end position="130"/>
    </location>
</feature>
<feature type="domain" description="Amino acid permease/ SLC12A" evidence="6">
    <location>
        <begin position="45"/>
        <end position="478"/>
    </location>
</feature>
<evidence type="ECO:0000313" key="7">
    <source>
        <dbReference type="EMBL" id="MCG2622603.1"/>
    </source>
</evidence>
<reference evidence="7" key="1">
    <citation type="submission" date="2022-01" db="EMBL/GenBank/DDBJ databases">
        <authorList>
            <person name="Jo J.-H."/>
            <person name="Im W.-T."/>
        </authorList>
    </citation>
    <scope>NUCLEOTIDE SEQUENCE</scope>
    <source>
        <strain evidence="7">I2-34</strain>
    </source>
</reference>
<feature type="transmembrane region" description="Helical" evidence="5">
    <location>
        <begin position="150"/>
        <end position="169"/>
    </location>
</feature>
<accession>A0ABS9L7Q0</accession>
<dbReference type="InterPro" id="IPR050367">
    <property type="entry name" value="APC_superfamily"/>
</dbReference>
<evidence type="ECO:0000313" key="8">
    <source>
        <dbReference type="Proteomes" id="UP001165368"/>
    </source>
</evidence>
<evidence type="ECO:0000256" key="5">
    <source>
        <dbReference type="SAM" id="Phobius"/>
    </source>
</evidence>
<feature type="transmembrane region" description="Helical" evidence="5">
    <location>
        <begin position="452"/>
        <end position="474"/>
    </location>
</feature>
<feature type="transmembrane region" description="Helical" evidence="5">
    <location>
        <begin position="208"/>
        <end position="230"/>
    </location>
</feature>
<feature type="transmembrane region" description="Helical" evidence="5">
    <location>
        <begin position="385"/>
        <end position="408"/>
    </location>
</feature>
<protein>
    <submittedName>
        <fullName evidence="7">APC family permease</fullName>
    </submittedName>
</protein>
<name>A0ABS9L7Q0_9MICC</name>
<evidence type="ECO:0000256" key="4">
    <source>
        <dbReference type="ARBA" id="ARBA00023136"/>
    </source>
</evidence>
<feature type="transmembrane region" description="Helical" evidence="5">
    <location>
        <begin position="29"/>
        <end position="54"/>
    </location>
</feature>
<gene>
    <name evidence="7" type="ORF">LVY72_11845</name>
</gene>
<evidence type="ECO:0000256" key="1">
    <source>
        <dbReference type="ARBA" id="ARBA00004141"/>
    </source>
</evidence>
<dbReference type="EMBL" id="JAKLTQ010000007">
    <property type="protein sequence ID" value="MCG2622603.1"/>
    <property type="molecule type" value="Genomic_DNA"/>
</dbReference>
<keyword evidence="4 5" id="KW-0472">Membrane</keyword>
<feature type="transmembrane region" description="Helical" evidence="5">
    <location>
        <begin position="420"/>
        <end position="440"/>
    </location>
</feature>
<dbReference type="PANTHER" id="PTHR42770">
    <property type="entry name" value="AMINO ACID TRANSPORTER-RELATED"/>
    <property type="match status" value="1"/>
</dbReference>
<dbReference type="Gene3D" id="1.20.1740.10">
    <property type="entry name" value="Amino acid/polyamine transporter I"/>
    <property type="match status" value="1"/>
</dbReference>
<feature type="transmembrane region" description="Helical" evidence="5">
    <location>
        <begin position="66"/>
        <end position="86"/>
    </location>
</feature>
<dbReference type="PIRSF" id="PIRSF006060">
    <property type="entry name" value="AA_transporter"/>
    <property type="match status" value="1"/>
</dbReference>
<evidence type="ECO:0000256" key="3">
    <source>
        <dbReference type="ARBA" id="ARBA00022989"/>
    </source>
</evidence>
<comment type="subcellular location">
    <subcellularLocation>
        <location evidence="1">Membrane</location>
        <topology evidence="1">Multi-pass membrane protein</topology>
    </subcellularLocation>
</comment>
<comment type="caution">
    <text evidence="7">The sequence shown here is derived from an EMBL/GenBank/DDBJ whole genome shotgun (WGS) entry which is preliminary data.</text>
</comment>
<sequence>MSATNTSNTETDPGASATGSARAELRGNLGVVSLVFTVIAFNGPMAILAGFIPVLVSAGNGLGTPLTFVTLGALVLVFAVGLNAMASRMSQPGAFYTYISAGIGKPPGLAAGFLAIAAYVTLGSGTYALFALMCEHLLTSTFHLAGGPPWWVWALAGWAVGTLLSLFNVDVSAKVLGIAALAEIALAVIWNFRIYLNGGPEGRTVDVMGSFFSGSLTMAMVFGLVSLTGFESLQVFRSESRDPGRTVPRATYFSVALLAGLYAVSSYAYIVGFGPSNATTAGASDPTGSMLQSIAHYVAAPAADIANVLLMTSSFAACLAIQNITARYFFTFGRDRILPTRLGVANSKHGSPMAAAALGGAIILVLFALPALFGGDATATFTNLVGVGGYCLVVLWVTTSIAVVVFFHRRRAERIGVWKATVAPVIAAAGLGTILVLSTTHFSDILGGNQTAANISLAILTIICLAGIGLGFWYRSKRPSTYRLIGSQAESVESLQ</sequence>
<dbReference type="Proteomes" id="UP001165368">
    <property type="component" value="Unassembled WGS sequence"/>
</dbReference>
<feature type="transmembrane region" description="Helical" evidence="5">
    <location>
        <begin position="250"/>
        <end position="270"/>
    </location>
</feature>